<proteinExistence type="predicted"/>
<dbReference type="InterPro" id="IPR005948">
    <property type="entry name" value="ThiB-like"/>
</dbReference>
<evidence type="ECO:0000313" key="4">
    <source>
        <dbReference type="EMBL" id="HJE51301.1"/>
    </source>
</evidence>
<feature type="chain" id="PRO_5038657068" evidence="3">
    <location>
        <begin position="19"/>
        <end position="373"/>
    </location>
</feature>
<accession>A0A921EPU7</accession>
<dbReference type="GO" id="GO:0030288">
    <property type="term" value="C:outer membrane-bounded periplasmic space"/>
    <property type="evidence" value="ECO:0007669"/>
    <property type="project" value="TreeGrafter"/>
</dbReference>
<dbReference type="EMBL" id="DYZF01000120">
    <property type="protein sequence ID" value="HJE51301.1"/>
    <property type="molecule type" value="Genomic_DNA"/>
</dbReference>
<dbReference type="Proteomes" id="UP000712713">
    <property type="component" value="Unassembled WGS sequence"/>
</dbReference>
<dbReference type="GO" id="GO:0030976">
    <property type="term" value="F:thiamine pyrophosphate binding"/>
    <property type="evidence" value="ECO:0007669"/>
    <property type="project" value="TreeGrafter"/>
</dbReference>
<feature type="region of interest" description="Disordered" evidence="2">
    <location>
        <begin position="20"/>
        <end position="65"/>
    </location>
</feature>
<reference evidence="4" key="2">
    <citation type="submission" date="2021-09" db="EMBL/GenBank/DDBJ databases">
        <authorList>
            <person name="Gilroy R."/>
        </authorList>
    </citation>
    <scope>NUCLEOTIDE SEQUENCE</scope>
    <source>
        <strain evidence="4">ChiGjej3B3-7470</strain>
    </source>
</reference>
<protein>
    <submittedName>
        <fullName evidence="4">Thiamine ABC transporter substrate-binding protein</fullName>
    </submittedName>
</protein>
<evidence type="ECO:0000256" key="1">
    <source>
        <dbReference type="ARBA" id="ARBA00022729"/>
    </source>
</evidence>
<organism evidence="4 5">
    <name type="scientific">Tessaracoccus flavescens</name>
    <dbReference type="NCBI Taxonomy" id="399497"/>
    <lineage>
        <taxon>Bacteria</taxon>
        <taxon>Bacillati</taxon>
        <taxon>Actinomycetota</taxon>
        <taxon>Actinomycetes</taxon>
        <taxon>Propionibacteriales</taxon>
        <taxon>Propionibacteriaceae</taxon>
        <taxon>Tessaracoccus</taxon>
    </lineage>
</organism>
<dbReference type="NCBIfam" id="TIGR01254">
    <property type="entry name" value="sfuA"/>
    <property type="match status" value="1"/>
</dbReference>
<dbReference type="PROSITE" id="PS51257">
    <property type="entry name" value="PROKAR_LIPOPROTEIN"/>
    <property type="match status" value="1"/>
</dbReference>
<sequence length="373" mass="39458">MSIARRILAASAILGLTAACSPGGTTGPETTPTGTTSSAAGGQASETTEATAGETTEATADKTESDTLTVVTHDSFALPDELKAKFAEESGYDVKYVAPGDAGALVNQLILTKDAPLGDVVYGIDNAFAGRASDEGVLVDYESPALPATANQFDAENVTPIDFGDVCINADKVWFTEKGIPVPTTLDDLVKPEYKDLLVVTSPTSSSPGFAFLAATIGAKGDGWLDYWKQLKDNGLKVTSGWTEAYYTDFSGADGKGPRPLVLSYATSPSYTVADGESTTEALLGTCFRQVEYAGVIEGAENQVGAEKFIDFLLSPEVQAAMPTEMYMYPVVSDTPLPEEWVKFAPLSPNPIAVENLAENRDEWIREWAEAIG</sequence>
<evidence type="ECO:0000256" key="2">
    <source>
        <dbReference type="SAM" id="MobiDB-lite"/>
    </source>
</evidence>
<evidence type="ECO:0000256" key="3">
    <source>
        <dbReference type="SAM" id="SignalP"/>
    </source>
</evidence>
<name>A0A921EPU7_9ACTN</name>
<comment type="caution">
    <text evidence="4">The sequence shown here is derived from an EMBL/GenBank/DDBJ whole genome shotgun (WGS) entry which is preliminary data.</text>
</comment>
<gene>
    <name evidence="4" type="ORF">K8V15_04885</name>
</gene>
<keyword evidence="1 3" id="KW-0732">Signal</keyword>
<dbReference type="GO" id="GO:0015888">
    <property type="term" value="P:thiamine transport"/>
    <property type="evidence" value="ECO:0007669"/>
    <property type="project" value="InterPro"/>
</dbReference>
<dbReference type="GO" id="GO:0030975">
    <property type="term" value="F:thiamine binding"/>
    <property type="evidence" value="ECO:0007669"/>
    <property type="project" value="InterPro"/>
</dbReference>
<evidence type="ECO:0000313" key="5">
    <source>
        <dbReference type="Proteomes" id="UP000712713"/>
    </source>
</evidence>
<dbReference type="Pfam" id="PF13343">
    <property type="entry name" value="SBP_bac_6"/>
    <property type="match status" value="1"/>
</dbReference>
<dbReference type="PANTHER" id="PTHR30006:SF2">
    <property type="entry name" value="ABC TRANSPORTER SUBSTRATE-BINDING PROTEIN"/>
    <property type="match status" value="1"/>
</dbReference>
<dbReference type="CDD" id="cd13545">
    <property type="entry name" value="PBP2_TbpA"/>
    <property type="match status" value="1"/>
</dbReference>
<dbReference type="PANTHER" id="PTHR30006">
    <property type="entry name" value="THIAMINE-BINDING PERIPLASMIC PROTEIN-RELATED"/>
    <property type="match status" value="1"/>
</dbReference>
<feature type="compositionally biased region" description="Low complexity" evidence="2">
    <location>
        <begin position="27"/>
        <end position="58"/>
    </location>
</feature>
<feature type="signal peptide" evidence="3">
    <location>
        <begin position="1"/>
        <end position="18"/>
    </location>
</feature>
<dbReference type="Gene3D" id="3.40.190.10">
    <property type="entry name" value="Periplasmic binding protein-like II"/>
    <property type="match status" value="2"/>
</dbReference>
<dbReference type="AlphaFoldDB" id="A0A921EPU7"/>
<dbReference type="SUPFAM" id="SSF53850">
    <property type="entry name" value="Periplasmic binding protein-like II"/>
    <property type="match status" value="1"/>
</dbReference>
<reference evidence="4" key="1">
    <citation type="journal article" date="2021" name="PeerJ">
        <title>Extensive microbial diversity within the chicken gut microbiome revealed by metagenomics and culture.</title>
        <authorList>
            <person name="Gilroy R."/>
            <person name="Ravi A."/>
            <person name="Getino M."/>
            <person name="Pursley I."/>
            <person name="Horton D.L."/>
            <person name="Alikhan N.F."/>
            <person name="Baker D."/>
            <person name="Gharbi K."/>
            <person name="Hall N."/>
            <person name="Watson M."/>
            <person name="Adriaenssens E.M."/>
            <person name="Foster-Nyarko E."/>
            <person name="Jarju S."/>
            <person name="Secka A."/>
            <person name="Antonio M."/>
            <person name="Oren A."/>
            <person name="Chaudhuri R.R."/>
            <person name="La Ragione R."/>
            <person name="Hildebrand F."/>
            <person name="Pallen M.J."/>
        </authorList>
    </citation>
    <scope>NUCLEOTIDE SEQUENCE</scope>
    <source>
        <strain evidence="4">ChiGjej3B3-7470</strain>
    </source>
</reference>